<dbReference type="Proteomes" id="UP001177670">
    <property type="component" value="Unassembled WGS sequence"/>
</dbReference>
<organism evidence="1 2">
    <name type="scientific">Melipona bicolor</name>
    <dbReference type="NCBI Taxonomy" id="60889"/>
    <lineage>
        <taxon>Eukaryota</taxon>
        <taxon>Metazoa</taxon>
        <taxon>Ecdysozoa</taxon>
        <taxon>Arthropoda</taxon>
        <taxon>Hexapoda</taxon>
        <taxon>Insecta</taxon>
        <taxon>Pterygota</taxon>
        <taxon>Neoptera</taxon>
        <taxon>Endopterygota</taxon>
        <taxon>Hymenoptera</taxon>
        <taxon>Apocrita</taxon>
        <taxon>Aculeata</taxon>
        <taxon>Apoidea</taxon>
        <taxon>Anthophila</taxon>
        <taxon>Apidae</taxon>
        <taxon>Melipona</taxon>
    </lineage>
</organism>
<reference evidence="1" key="1">
    <citation type="submission" date="2021-10" db="EMBL/GenBank/DDBJ databases">
        <title>Melipona bicolor Genome sequencing and assembly.</title>
        <authorList>
            <person name="Araujo N.S."/>
            <person name="Arias M.C."/>
        </authorList>
    </citation>
    <scope>NUCLEOTIDE SEQUENCE</scope>
    <source>
        <strain evidence="1">USP_2M_L1-L4_2017</strain>
        <tissue evidence="1">Whole body</tissue>
    </source>
</reference>
<evidence type="ECO:0000313" key="2">
    <source>
        <dbReference type="Proteomes" id="UP001177670"/>
    </source>
</evidence>
<protein>
    <submittedName>
        <fullName evidence="1">Uncharacterized protein</fullName>
    </submittedName>
</protein>
<keyword evidence="2" id="KW-1185">Reference proteome</keyword>
<sequence length="172" mass="20135">MTWDLEINTLREYQTEKFPNSTEREDTLASLRKKKRTKTPVPRVFDCETHVWPVDKGDTALIVHLNIRAIAFRDIWPISNTRFPEEQRAEKVPCVVPGLSALCIVRSVFPLFLVGFITLHSNDPITTVRRIKVSYHIDLLDPEECLNRRETDYKVIKCWRTGKFHILWKAST</sequence>
<comment type="caution">
    <text evidence="1">The sequence shown here is derived from an EMBL/GenBank/DDBJ whole genome shotgun (WGS) entry which is preliminary data.</text>
</comment>
<name>A0AA40KTW1_9HYME</name>
<dbReference type="EMBL" id="JAHYIQ010000004">
    <property type="protein sequence ID" value="KAK1132631.1"/>
    <property type="molecule type" value="Genomic_DNA"/>
</dbReference>
<gene>
    <name evidence="1" type="ORF">K0M31_014016</name>
</gene>
<dbReference type="AlphaFoldDB" id="A0AA40KTW1"/>
<proteinExistence type="predicted"/>
<accession>A0AA40KTW1</accession>
<evidence type="ECO:0000313" key="1">
    <source>
        <dbReference type="EMBL" id="KAK1132631.1"/>
    </source>
</evidence>